<evidence type="ECO:0000313" key="5">
    <source>
        <dbReference type="Proteomes" id="UP000402241"/>
    </source>
</evidence>
<protein>
    <recommendedName>
        <fullName evidence="7">DUF3592 domain-containing protein</fullName>
    </recommendedName>
</protein>
<proteinExistence type="predicted"/>
<keyword evidence="2" id="KW-0812">Transmembrane</keyword>
<evidence type="ECO:0000313" key="3">
    <source>
        <dbReference type="EMBL" id="NES28044.1"/>
    </source>
</evidence>
<organism evidence="3 6">
    <name type="scientific">Micromonospora terminaliae</name>
    <dbReference type="NCBI Taxonomy" id="1914461"/>
    <lineage>
        <taxon>Bacteria</taxon>
        <taxon>Bacillati</taxon>
        <taxon>Actinomycetota</taxon>
        <taxon>Actinomycetes</taxon>
        <taxon>Micromonosporales</taxon>
        <taxon>Micromonosporaceae</taxon>
        <taxon>Micromonospora</taxon>
    </lineage>
</organism>
<gene>
    <name evidence="3" type="ORF">G3561_10850</name>
    <name evidence="4" type="ORF">GCE86_09190</name>
</gene>
<name>A0AAJ2ZEX8_9ACTN</name>
<dbReference type="AlphaFoldDB" id="A0AAJ2ZEX8"/>
<evidence type="ECO:0008006" key="7">
    <source>
        <dbReference type="Google" id="ProtNLM"/>
    </source>
</evidence>
<dbReference type="EMBL" id="CP045309">
    <property type="protein sequence ID" value="QGL47202.1"/>
    <property type="molecule type" value="Genomic_DNA"/>
</dbReference>
<evidence type="ECO:0000256" key="2">
    <source>
        <dbReference type="SAM" id="Phobius"/>
    </source>
</evidence>
<keyword evidence="2" id="KW-0472">Membrane</keyword>
<reference evidence="4 5" key="1">
    <citation type="submission" date="2019-10" db="EMBL/GenBank/DDBJ databases">
        <title>Genome Sequence of Micromonospora terminaliae DSM 101760.</title>
        <authorList>
            <person name="Guo L."/>
        </authorList>
    </citation>
    <scope>NUCLEOTIDE SEQUENCE [LARGE SCALE GENOMIC DNA]</scope>
    <source>
        <strain evidence="4 5">DSM 101760</strain>
    </source>
</reference>
<dbReference type="Proteomes" id="UP000477779">
    <property type="component" value="Unassembled WGS sequence"/>
</dbReference>
<reference evidence="3 6" key="2">
    <citation type="submission" date="2020-02" db="EMBL/GenBank/DDBJ databases">
        <title>WGS of Micromonospora spp. isolated from hot spring.</title>
        <authorList>
            <person name="Thawai C."/>
        </authorList>
    </citation>
    <scope>NUCLEOTIDE SEQUENCE [LARGE SCALE GENOMIC DNA]</scope>
    <source>
        <strain evidence="3 6">TMS7</strain>
    </source>
</reference>
<evidence type="ECO:0000256" key="1">
    <source>
        <dbReference type="SAM" id="MobiDB-lite"/>
    </source>
</evidence>
<sequence length="184" mass="19521">MAKRKAGATAPADTGWWRTGLMASVFLLLGAALVVGSILCRWRLSERADRLRGEGVPVTATVTDRAGGGGRGSGIDRIEIYYMYGPAQYHTWIPCAGVTGCHSTPEPELTVWVDPAEPERFVAENGHTDGSLSFLMSWTTIPMGGAFAAVGGAGLGLVLHVKRSGRASANQPSQGRRGRGGRRR</sequence>
<dbReference type="EMBL" id="JAAHBZ010000003">
    <property type="protein sequence ID" value="NES28044.1"/>
    <property type="molecule type" value="Genomic_DNA"/>
</dbReference>
<accession>A0AAJ2ZEX8</accession>
<feature type="region of interest" description="Disordered" evidence="1">
    <location>
        <begin position="164"/>
        <end position="184"/>
    </location>
</feature>
<dbReference type="RefSeq" id="WP_154226549.1">
    <property type="nucleotide sequence ID" value="NZ_CP045309.1"/>
</dbReference>
<evidence type="ECO:0000313" key="4">
    <source>
        <dbReference type="EMBL" id="QGL47202.1"/>
    </source>
</evidence>
<dbReference type="Proteomes" id="UP000402241">
    <property type="component" value="Chromosome"/>
</dbReference>
<evidence type="ECO:0000313" key="6">
    <source>
        <dbReference type="Proteomes" id="UP000477779"/>
    </source>
</evidence>
<keyword evidence="5" id="KW-1185">Reference proteome</keyword>
<keyword evidence="2" id="KW-1133">Transmembrane helix</keyword>
<feature type="transmembrane region" description="Helical" evidence="2">
    <location>
        <begin position="20"/>
        <end position="42"/>
    </location>
</feature>